<evidence type="ECO:0000313" key="1">
    <source>
        <dbReference type="Proteomes" id="UP000887560"/>
    </source>
</evidence>
<name>A0A915NQ43_9BILA</name>
<dbReference type="AlphaFoldDB" id="A0A915NQ43"/>
<reference evidence="2" key="1">
    <citation type="submission" date="2022-11" db="UniProtKB">
        <authorList>
            <consortium name="WormBaseParasite"/>
        </authorList>
    </citation>
    <scope>IDENTIFICATION</scope>
</reference>
<sequence>MLRANNRNNQLPLELIFSIIPFINLYPIEVLDVMELDKKRSIFKRICGAWSIFYIRCGHSLLLRQVCLK</sequence>
<dbReference type="Proteomes" id="UP000887560">
    <property type="component" value="Unplaced"/>
</dbReference>
<protein>
    <submittedName>
        <fullName evidence="2">F-box domain-containing protein</fullName>
    </submittedName>
</protein>
<proteinExistence type="predicted"/>
<dbReference type="WBParaSite" id="scf7180000419163.g3461">
    <property type="protein sequence ID" value="scf7180000419163.g3461"/>
    <property type="gene ID" value="scf7180000419163.g3461"/>
</dbReference>
<accession>A0A915NQ43</accession>
<evidence type="ECO:0000313" key="2">
    <source>
        <dbReference type="WBParaSite" id="scf7180000419163.g3461"/>
    </source>
</evidence>
<organism evidence="1 2">
    <name type="scientific">Meloidogyne floridensis</name>
    <dbReference type="NCBI Taxonomy" id="298350"/>
    <lineage>
        <taxon>Eukaryota</taxon>
        <taxon>Metazoa</taxon>
        <taxon>Ecdysozoa</taxon>
        <taxon>Nematoda</taxon>
        <taxon>Chromadorea</taxon>
        <taxon>Rhabditida</taxon>
        <taxon>Tylenchina</taxon>
        <taxon>Tylenchomorpha</taxon>
        <taxon>Tylenchoidea</taxon>
        <taxon>Meloidogynidae</taxon>
        <taxon>Meloidogyninae</taxon>
        <taxon>Meloidogyne</taxon>
    </lineage>
</organism>
<keyword evidence="1" id="KW-1185">Reference proteome</keyword>